<keyword evidence="1" id="KW-0812">Transmembrane</keyword>
<proteinExistence type="predicted"/>
<evidence type="ECO:0000313" key="2">
    <source>
        <dbReference type="EMBL" id="MBD2721501.1"/>
    </source>
</evidence>
<dbReference type="Proteomes" id="UP000606003">
    <property type="component" value="Unassembled WGS sequence"/>
</dbReference>
<keyword evidence="1" id="KW-0472">Membrane</keyword>
<gene>
    <name evidence="2" type="ORF">IC234_05120</name>
</gene>
<evidence type="ECO:0000256" key="1">
    <source>
        <dbReference type="SAM" id="Phobius"/>
    </source>
</evidence>
<name>A0ABR8JRS0_9BACT</name>
<dbReference type="EMBL" id="JACXAC010000002">
    <property type="protein sequence ID" value="MBD2721501.1"/>
    <property type="molecule type" value="Genomic_DNA"/>
</dbReference>
<feature type="transmembrane region" description="Helical" evidence="1">
    <location>
        <begin position="98"/>
        <end position="116"/>
    </location>
</feature>
<feature type="transmembrane region" description="Helical" evidence="1">
    <location>
        <begin position="21"/>
        <end position="42"/>
    </location>
</feature>
<feature type="transmembrane region" description="Helical" evidence="1">
    <location>
        <begin position="330"/>
        <end position="350"/>
    </location>
</feature>
<feature type="transmembrane region" description="Helical" evidence="1">
    <location>
        <begin position="302"/>
        <end position="318"/>
    </location>
</feature>
<feature type="transmembrane region" description="Helical" evidence="1">
    <location>
        <begin position="180"/>
        <end position="213"/>
    </location>
</feature>
<keyword evidence="1" id="KW-1133">Transmembrane helix</keyword>
<accession>A0ABR8JRS0</accession>
<reference evidence="2 3" key="1">
    <citation type="submission" date="2020-09" db="EMBL/GenBank/DDBJ databases">
        <authorList>
            <person name="Kim M.K."/>
        </authorList>
    </citation>
    <scope>NUCLEOTIDE SEQUENCE [LARGE SCALE GENOMIC DNA]</scope>
    <source>
        <strain evidence="2 3">BT189</strain>
    </source>
</reference>
<organism evidence="2 3">
    <name type="scientific">Hymenobacter armeniacus</name>
    <dbReference type="NCBI Taxonomy" id="2771358"/>
    <lineage>
        <taxon>Bacteria</taxon>
        <taxon>Pseudomonadati</taxon>
        <taxon>Bacteroidota</taxon>
        <taxon>Cytophagia</taxon>
        <taxon>Cytophagales</taxon>
        <taxon>Hymenobacteraceae</taxon>
        <taxon>Hymenobacter</taxon>
    </lineage>
</organism>
<dbReference type="RefSeq" id="WP_190922782.1">
    <property type="nucleotide sequence ID" value="NZ_JACXAC010000002.1"/>
</dbReference>
<feature type="transmembrane region" description="Helical" evidence="1">
    <location>
        <begin position="400"/>
        <end position="420"/>
    </location>
</feature>
<feature type="transmembrane region" description="Helical" evidence="1">
    <location>
        <begin position="233"/>
        <end position="251"/>
    </location>
</feature>
<evidence type="ECO:0008006" key="4">
    <source>
        <dbReference type="Google" id="ProtNLM"/>
    </source>
</evidence>
<feature type="transmembrane region" description="Helical" evidence="1">
    <location>
        <begin position="48"/>
        <end position="68"/>
    </location>
</feature>
<sequence length="559" mass="62300">MSETISVKASLEATDRRRKTADLIFLAVMVVALQGYFVQSLGFYSDDWWVLSTIAGAKGQGLATIIYYAFHNNGFIVRPVQWLDFAVLYWLFGDDPLGYHISNALILIAGTLLFYLTLMRLKVPRAVAVALPLVYAMLPHYSTTRFWLASYCANISIVFLLLNLYAGLRYIRAAENARRWNVWLAISGFSVLVCALAYEVALPIFIVNFYILYRIQARQEALRGDSSSSPLSALLFCNGLLLVASIAYKFLLSERTGGFTDSYFGHMAQVFRAALVNDFWTYGVKQPVIVWKIVRDYNSPRLFVIGAILFAAIFYYLLKISAVTIKSIDWLKVIGVGVIVYFGGYAAFLVTSNFQISAAGISNRITVAAAIGVAICFVGGTGLLCALIKSTKLRRVAFSLVLAGVACSGYIINCTISHFYSQSYVQQRAVLEKIYAIVPRLDHGSTVLLDGQCPYTGPVPVFDCDWDLSGALSMHYKDTVKADVRTRRMTYNAQGVSTFVYSGPQCLYPYSPKLMVYNAEKNRLYYLTDLKAATQYFTSISPKLEDCANVFEGEGIRIF</sequence>
<feature type="transmembrane region" description="Helical" evidence="1">
    <location>
        <begin position="365"/>
        <end position="388"/>
    </location>
</feature>
<keyword evidence="3" id="KW-1185">Reference proteome</keyword>
<feature type="transmembrane region" description="Helical" evidence="1">
    <location>
        <begin position="148"/>
        <end position="168"/>
    </location>
</feature>
<protein>
    <recommendedName>
        <fullName evidence="4">Glycosyltransferase RgtA/B/C/D-like domain-containing protein</fullName>
    </recommendedName>
</protein>
<evidence type="ECO:0000313" key="3">
    <source>
        <dbReference type="Proteomes" id="UP000606003"/>
    </source>
</evidence>
<comment type="caution">
    <text evidence="2">The sequence shown here is derived from an EMBL/GenBank/DDBJ whole genome shotgun (WGS) entry which is preliminary data.</text>
</comment>